<feature type="compositionally biased region" description="Acidic residues" evidence="6">
    <location>
        <begin position="139"/>
        <end position="151"/>
    </location>
</feature>
<comment type="similarity">
    <text evidence="2 5">Belongs to the ORC2 family.</text>
</comment>
<organism evidence="9 10">
    <name type="scientific">Coemansia guatemalensis</name>
    <dbReference type="NCBI Taxonomy" id="2761395"/>
    <lineage>
        <taxon>Eukaryota</taxon>
        <taxon>Fungi</taxon>
        <taxon>Fungi incertae sedis</taxon>
        <taxon>Zoopagomycota</taxon>
        <taxon>Kickxellomycotina</taxon>
        <taxon>Kickxellomycetes</taxon>
        <taxon>Kickxellales</taxon>
        <taxon>Kickxellaceae</taxon>
        <taxon>Coemansia</taxon>
    </lineage>
</organism>
<dbReference type="GO" id="GO:0006260">
    <property type="term" value="P:DNA replication"/>
    <property type="evidence" value="ECO:0007669"/>
    <property type="project" value="UniProtKB-UniRule"/>
</dbReference>
<dbReference type="Pfam" id="PF04084">
    <property type="entry name" value="RecA-like_ORC2"/>
    <property type="match status" value="1"/>
</dbReference>
<feature type="compositionally biased region" description="Polar residues" evidence="6">
    <location>
        <begin position="1"/>
        <end position="11"/>
    </location>
</feature>
<evidence type="ECO:0000256" key="2">
    <source>
        <dbReference type="ARBA" id="ARBA00007421"/>
    </source>
</evidence>
<feature type="region of interest" description="Disordered" evidence="6">
    <location>
        <begin position="92"/>
        <end position="184"/>
    </location>
</feature>
<dbReference type="PANTHER" id="PTHR14052">
    <property type="entry name" value="ORIGIN RECOGNITION COMPLEX SUBUNIT 2"/>
    <property type="match status" value="1"/>
</dbReference>
<accession>A0A9W8LNZ1</accession>
<evidence type="ECO:0000256" key="5">
    <source>
        <dbReference type="RuleBase" id="RU368084"/>
    </source>
</evidence>
<comment type="subcellular location">
    <subcellularLocation>
        <location evidence="1 5">Nucleus</location>
    </subcellularLocation>
</comment>
<evidence type="ECO:0000256" key="4">
    <source>
        <dbReference type="ARBA" id="ARBA00023242"/>
    </source>
</evidence>
<evidence type="ECO:0000256" key="6">
    <source>
        <dbReference type="SAM" id="MobiDB-lite"/>
    </source>
</evidence>
<comment type="subunit">
    <text evidence="5">Component of the origin recognition complex (ORC).</text>
</comment>
<feature type="region of interest" description="Disordered" evidence="6">
    <location>
        <begin position="1"/>
        <end position="23"/>
    </location>
</feature>
<dbReference type="PANTHER" id="PTHR14052:SF0">
    <property type="entry name" value="ORIGIN RECOGNITION COMPLEX SUBUNIT 2"/>
    <property type="match status" value="1"/>
</dbReference>
<keyword evidence="3 5" id="KW-0235">DNA replication</keyword>
<name>A0A9W8LNZ1_9FUNG</name>
<evidence type="ECO:0000259" key="8">
    <source>
        <dbReference type="Pfam" id="PF24882"/>
    </source>
</evidence>
<dbReference type="GO" id="GO:0005664">
    <property type="term" value="C:nuclear origin of replication recognition complex"/>
    <property type="evidence" value="ECO:0007669"/>
    <property type="project" value="UniProtKB-UniRule"/>
</dbReference>
<gene>
    <name evidence="9" type="primary">ORC2</name>
    <name evidence="9" type="ORF">H4R20_006149</name>
</gene>
<dbReference type="OrthoDB" id="346673at2759"/>
<evidence type="ECO:0000259" key="7">
    <source>
        <dbReference type="Pfam" id="PF04084"/>
    </source>
</evidence>
<reference evidence="9" key="1">
    <citation type="submission" date="2022-07" db="EMBL/GenBank/DDBJ databases">
        <title>Phylogenomic reconstructions and comparative analyses of Kickxellomycotina fungi.</title>
        <authorList>
            <person name="Reynolds N.K."/>
            <person name="Stajich J.E."/>
            <person name="Barry K."/>
            <person name="Grigoriev I.V."/>
            <person name="Crous P."/>
            <person name="Smith M.E."/>
        </authorList>
    </citation>
    <scope>NUCLEOTIDE SEQUENCE</scope>
    <source>
        <strain evidence="9">NRRL 1565</strain>
    </source>
</reference>
<dbReference type="Pfam" id="PF24882">
    <property type="entry name" value="WHD_ORC2"/>
    <property type="match status" value="1"/>
</dbReference>
<proteinExistence type="inferred from homology"/>
<protein>
    <recommendedName>
        <fullName evidence="5">Origin recognition complex subunit 2</fullName>
    </recommendedName>
</protein>
<sequence length="538" mass="60011">MAKDNNTSSVNTTPRTITRTRDRVDMGLTLTATRRGRKTLLADPTHNTPTRASVEITDILKLGATVEAEDKENSSEETSGLHSIVGQEVYGFQKRGTRKRGISRNLRGSGRVAKSRRGSTLGTSRRAKSNMTADGRGEDNDDDDDEEDEHSEPDQQVTNSRRAPNSDDEHSVEDARDDDSGFNEEINDFERTEPAYERYFQDLHASQGPKTSDNTLSKLPLQTQAQSQALLSKVPMKHKDELALLDRLHRQQFRQWYFELTCGFNIVFYGYGSKRRLINSFATQLAEDAAVVIINGYFPALNLKQSLEKIVSEVLGLRDTTGSVADLASLINGYFSSDACEIDDMYIVVHNIDGPCLRKHQAALAVLASSPGVHFLASIDHIEAPLIWDTSTVTRFNWVWHDLTTFEPYAVETSYENFTTQAAEIGPRGVLHVLASLTENAKGIFRILAEYQIAESVMDDTADSQKKGGAKTPEMPYSGYFTACRDQFLVTSEMTFRSQLTEFRDHKVIQSRHAPDGTEYVFIPLSAAVLGTIIEGME</sequence>
<feature type="domain" description="Origin recognition complex subunit 2 winged-helix" evidence="8">
    <location>
        <begin position="469"/>
        <end position="527"/>
    </location>
</feature>
<dbReference type="Proteomes" id="UP001140094">
    <property type="component" value="Unassembled WGS sequence"/>
</dbReference>
<evidence type="ECO:0000256" key="3">
    <source>
        <dbReference type="ARBA" id="ARBA00022705"/>
    </source>
</evidence>
<keyword evidence="10" id="KW-1185">Reference proteome</keyword>
<comment type="function">
    <text evidence="5">Component of the origin recognition complex (ORC) that binds origins of replication. DNA-binding is ATP-dependent. ORC is required to assemble the pre-replication complex necessary to initiate DNA replication.</text>
</comment>
<evidence type="ECO:0000313" key="10">
    <source>
        <dbReference type="Proteomes" id="UP001140094"/>
    </source>
</evidence>
<keyword evidence="4 5" id="KW-0539">Nucleus</keyword>
<dbReference type="InterPro" id="IPR007220">
    <property type="entry name" value="ORC2"/>
</dbReference>
<evidence type="ECO:0000256" key="1">
    <source>
        <dbReference type="ARBA" id="ARBA00004123"/>
    </source>
</evidence>
<feature type="compositionally biased region" description="Basic and acidic residues" evidence="6">
    <location>
        <begin position="164"/>
        <end position="174"/>
    </location>
</feature>
<feature type="compositionally biased region" description="Acidic residues" evidence="6">
    <location>
        <begin position="175"/>
        <end position="184"/>
    </location>
</feature>
<comment type="caution">
    <text evidence="9">The sequence shown here is derived from an EMBL/GenBank/DDBJ whole genome shotgun (WGS) entry which is preliminary data.</text>
</comment>
<dbReference type="AlphaFoldDB" id="A0A9W8LNZ1"/>
<dbReference type="InterPro" id="IPR056773">
    <property type="entry name" value="WHD_ORC2"/>
</dbReference>
<dbReference type="GO" id="GO:0003688">
    <property type="term" value="F:DNA replication origin binding"/>
    <property type="evidence" value="ECO:0007669"/>
    <property type="project" value="UniProtKB-UniRule"/>
</dbReference>
<dbReference type="EMBL" id="JANBUO010002458">
    <property type="protein sequence ID" value="KAJ2794661.1"/>
    <property type="molecule type" value="Genomic_DNA"/>
</dbReference>
<dbReference type="InterPro" id="IPR056772">
    <property type="entry name" value="RecA-like_ORC2"/>
</dbReference>
<feature type="domain" description="Origin recognition complex subunit 2 RecA-like" evidence="7">
    <location>
        <begin position="243"/>
        <end position="403"/>
    </location>
</feature>
<evidence type="ECO:0000313" key="9">
    <source>
        <dbReference type="EMBL" id="KAJ2794661.1"/>
    </source>
</evidence>